<protein>
    <recommendedName>
        <fullName evidence="1">CRAL-TRIO domain-containing protein</fullName>
    </recommendedName>
</protein>
<dbReference type="AlphaFoldDB" id="A0ABD0Y222"/>
<feature type="domain" description="CRAL-TRIO" evidence="1">
    <location>
        <begin position="66"/>
        <end position="197"/>
    </location>
</feature>
<name>A0ABD0Y222_9HEMI</name>
<evidence type="ECO:0000259" key="1">
    <source>
        <dbReference type="PROSITE" id="PS50191"/>
    </source>
</evidence>
<proteinExistence type="predicted"/>
<evidence type="ECO:0000313" key="2">
    <source>
        <dbReference type="EMBL" id="KAL1117527.1"/>
    </source>
</evidence>
<dbReference type="InterPro" id="IPR001251">
    <property type="entry name" value="CRAL-TRIO_dom"/>
</dbReference>
<dbReference type="Proteomes" id="UP001558652">
    <property type="component" value="Unassembled WGS sequence"/>
</dbReference>
<dbReference type="InterPro" id="IPR036865">
    <property type="entry name" value="CRAL-TRIO_dom_sf"/>
</dbReference>
<organism evidence="2 3">
    <name type="scientific">Ranatra chinensis</name>
    <dbReference type="NCBI Taxonomy" id="642074"/>
    <lineage>
        <taxon>Eukaryota</taxon>
        <taxon>Metazoa</taxon>
        <taxon>Ecdysozoa</taxon>
        <taxon>Arthropoda</taxon>
        <taxon>Hexapoda</taxon>
        <taxon>Insecta</taxon>
        <taxon>Pterygota</taxon>
        <taxon>Neoptera</taxon>
        <taxon>Paraneoptera</taxon>
        <taxon>Hemiptera</taxon>
        <taxon>Heteroptera</taxon>
        <taxon>Panheteroptera</taxon>
        <taxon>Nepomorpha</taxon>
        <taxon>Nepidae</taxon>
        <taxon>Ranatrinae</taxon>
        <taxon>Ranatra</taxon>
    </lineage>
</organism>
<feature type="non-terminal residue" evidence="2">
    <location>
        <position position="1"/>
    </location>
</feature>
<dbReference type="SUPFAM" id="SSF52087">
    <property type="entry name" value="CRAL/TRIO domain"/>
    <property type="match status" value="1"/>
</dbReference>
<comment type="caution">
    <text evidence="2">The sequence shown here is derived from an EMBL/GenBank/DDBJ whole genome shotgun (WGS) entry which is preliminary data.</text>
</comment>
<reference evidence="2 3" key="1">
    <citation type="submission" date="2024-07" db="EMBL/GenBank/DDBJ databases">
        <title>Chromosome-level genome assembly of the water stick insect Ranatra chinensis (Heteroptera: Nepidae).</title>
        <authorList>
            <person name="Liu X."/>
        </authorList>
    </citation>
    <scope>NUCLEOTIDE SEQUENCE [LARGE SCALE GENOMIC DNA]</scope>
    <source>
        <strain evidence="2">Cailab_2021Rc</strain>
        <tissue evidence="2">Muscle</tissue>
    </source>
</reference>
<gene>
    <name evidence="2" type="ORF">AAG570_003843</name>
</gene>
<dbReference type="EMBL" id="JBFDAA010000015">
    <property type="protein sequence ID" value="KAL1117527.1"/>
    <property type="molecule type" value="Genomic_DNA"/>
</dbReference>
<sequence>SFADLLSVHVDEWLENYLISCKNSLERVKEGLDMYFTSKILIPEVFTHRDPLQQAFITSFNVMCLAILPRLTPSSRRVLVFSHLRDDADDFDPVVMIKRVGMMLDVLLQEGVDHVGLEVIIDSKNVCFAQLTRYNLALTRKVMDIGLKALPQRLHRIRIVNPTPLVDTGISFFKPLLQKKLQSRVSRYLLLYKYIRP</sequence>
<dbReference type="PANTHER" id="PTHR10174">
    <property type="entry name" value="ALPHA-TOCOPHEROL TRANSFER PROTEIN-RELATED"/>
    <property type="match status" value="1"/>
</dbReference>
<dbReference type="Gene3D" id="3.40.525.10">
    <property type="entry name" value="CRAL-TRIO lipid binding domain"/>
    <property type="match status" value="1"/>
</dbReference>
<evidence type="ECO:0000313" key="3">
    <source>
        <dbReference type="Proteomes" id="UP001558652"/>
    </source>
</evidence>
<accession>A0ABD0Y222</accession>
<keyword evidence="3" id="KW-1185">Reference proteome</keyword>
<dbReference type="PROSITE" id="PS50191">
    <property type="entry name" value="CRAL_TRIO"/>
    <property type="match status" value="1"/>
</dbReference>
<dbReference type="CDD" id="cd00170">
    <property type="entry name" value="SEC14"/>
    <property type="match status" value="1"/>
</dbReference>
<dbReference type="Pfam" id="PF00650">
    <property type="entry name" value="CRAL_TRIO"/>
    <property type="match status" value="1"/>
</dbReference>
<dbReference type="PANTHER" id="PTHR10174:SF224">
    <property type="entry name" value="RETINOL-BINDING PROTEIN PINTA"/>
    <property type="match status" value="1"/>
</dbReference>